<evidence type="ECO:0000256" key="1">
    <source>
        <dbReference type="ARBA" id="ARBA00023172"/>
    </source>
</evidence>
<evidence type="ECO:0000259" key="2">
    <source>
        <dbReference type="PROSITE" id="PS51898"/>
    </source>
</evidence>
<dbReference type="Proteomes" id="UP001366166">
    <property type="component" value="Chromosome"/>
</dbReference>
<keyword evidence="1" id="KW-0233">DNA recombination</keyword>
<dbReference type="SUPFAM" id="SSF56349">
    <property type="entry name" value="DNA breaking-rejoining enzymes"/>
    <property type="match status" value="1"/>
</dbReference>
<dbReference type="PROSITE" id="PS51898">
    <property type="entry name" value="TYR_RECOMBINASE"/>
    <property type="match status" value="1"/>
</dbReference>
<dbReference type="InterPro" id="IPR002104">
    <property type="entry name" value="Integrase_catalytic"/>
</dbReference>
<proteinExistence type="predicted"/>
<dbReference type="InterPro" id="IPR011010">
    <property type="entry name" value="DNA_brk_join_enz"/>
</dbReference>
<dbReference type="InterPro" id="IPR013762">
    <property type="entry name" value="Integrase-like_cat_sf"/>
</dbReference>
<dbReference type="GO" id="GO:0015074">
    <property type="term" value="P:DNA integration"/>
    <property type="evidence" value="ECO:0007669"/>
    <property type="project" value="InterPro"/>
</dbReference>
<protein>
    <recommendedName>
        <fullName evidence="2">Tyr recombinase domain-containing protein</fullName>
    </recommendedName>
</protein>
<evidence type="ECO:0000313" key="4">
    <source>
        <dbReference type="Proteomes" id="UP001366166"/>
    </source>
</evidence>
<reference evidence="4" key="1">
    <citation type="journal article" date="2023" name="Arch. Microbiol.">
        <title>Desulfoferula mesophilus gen. nov. sp. nov., a mesophilic sulfate-reducing bacterium isolated from a brackish lake sediment.</title>
        <authorList>
            <person name="Watanabe T."/>
            <person name="Yabe T."/>
            <person name="Tsuji J.M."/>
            <person name="Fukui M."/>
        </authorList>
    </citation>
    <scope>NUCLEOTIDE SEQUENCE [LARGE SCALE GENOMIC DNA]</scope>
    <source>
        <strain evidence="4">12FAK</strain>
    </source>
</reference>
<dbReference type="GO" id="GO:0006310">
    <property type="term" value="P:DNA recombination"/>
    <property type="evidence" value="ECO:0007669"/>
    <property type="project" value="UniProtKB-KW"/>
</dbReference>
<feature type="domain" description="Tyr recombinase" evidence="2">
    <location>
        <begin position="1"/>
        <end position="139"/>
    </location>
</feature>
<keyword evidence="4" id="KW-1185">Reference proteome</keyword>
<dbReference type="Pfam" id="PF00589">
    <property type="entry name" value="Phage_integrase"/>
    <property type="match status" value="1"/>
</dbReference>
<gene>
    <name evidence="3" type="ORF">FAK_32600</name>
</gene>
<dbReference type="GO" id="GO:0003677">
    <property type="term" value="F:DNA binding"/>
    <property type="evidence" value="ECO:0007669"/>
    <property type="project" value="InterPro"/>
</dbReference>
<dbReference type="KEGG" id="dmp:FAK_32600"/>
<sequence>MDFKRGTITLTTRKTKDGSARRDTLDMSDELHQTLWIWKNSQHRHFKKSPYVFVCQRQGRNYGKPFTTRRTFMESLCKRAEVKAFGCHALRHHVASYLADKGISTPEIQALLRHQSTTTTDRYIGRLRKGNKHTVDLLRTDENLLPDLLPQKKEGQP</sequence>
<name>A0AAU9ESS3_9BACT</name>
<evidence type="ECO:0000313" key="3">
    <source>
        <dbReference type="EMBL" id="BEQ16194.1"/>
    </source>
</evidence>
<accession>A0AAU9ESS3</accession>
<dbReference type="CDD" id="cd00397">
    <property type="entry name" value="DNA_BRE_C"/>
    <property type="match status" value="1"/>
</dbReference>
<dbReference type="AlphaFoldDB" id="A0AAU9ESS3"/>
<dbReference type="Gene3D" id="1.10.443.10">
    <property type="entry name" value="Intergrase catalytic core"/>
    <property type="match status" value="1"/>
</dbReference>
<dbReference type="EMBL" id="AP028679">
    <property type="protein sequence ID" value="BEQ16194.1"/>
    <property type="molecule type" value="Genomic_DNA"/>
</dbReference>
<organism evidence="3 4">
    <name type="scientific">Desulfoferula mesophila</name>
    <dbReference type="NCBI Taxonomy" id="3058419"/>
    <lineage>
        <taxon>Bacteria</taxon>
        <taxon>Pseudomonadati</taxon>
        <taxon>Thermodesulfobacteriota</taxon>
        <taxon>Desulfarculia</taxon>
        <taxon>Desulfarculales</taxon>
        <taxon>Desulfarculaceae</taxon>
        <taxon>Desulfoferula</taxon>
    </lineage>
</organism>